<dbReference type="Ensembl" id="ENSXMAT00000026959.1">
    <property type="protein sequence ID" value="ENSXMAP00000024725.1"/>
    <property type="gene ID" value="ENSXMAG00000010256.2"/>
</dbReference>
<dbReference type="GeneTree" id="ENSGT00940000156202"/>
<keyword evidence="1" id="KW-0391">Immunity</keyword>
<evidence type="ECO:0000256" key="1">
    <source>
        <dbReference type="ARBA" id="ARBA00022859"/>
    </source>
</evidence>
<dbReference type="SUPFAM" id="SSF55550">
    <property type="entry name" value="SH2 domain"/>
    <property type="match status" value="1"/>
</dbReference>
<dbReference type="GO" id="GO:0002376">
    <property type="term" value="P:immune system process"/>
    <property type="evidence" value="ECO:0007669"/>
    <property type="project" value="UniProtKB-KW"/>
</dbReference>
<dbReference type="InterPro" id="IPR000980">
    <property type="entry name" value="SH2"/>
</dbReference>
<dbReference type="OrthoDB" id="8815311at2759"/>
<protein>
    <submittedName>
        <fullName evidence="6">Si:ch73-264p11.1</fullName>
    </submittedName>
</protein>
<dbReference type="AlphaFoldDB" id="M4A728"/>
<dbReference type="OMA" id="EHDYENA"/>
<evidence type="ECO:0000313" key="6">
    <source>
        <dbReference type="Ensembl" id="ENSXMAP00000010272.1"/>
    </source>
</evidence>
<proteinExistence type="predicted"/>
<dbReference type="PRINTS" id="PR00401">
    <property type="entry name" value="SH2DOMAIN"/>
</dbReference>
<dbReference type="GO" id="GO:0045579">
    <property type="term" value="P:positive regulation of B cell differentiation"/>
    <property type="evidence" value="ECO:0007669"/>
    <property type="project" value="TreeGrafter"/>
</dbReference>
<dbReference type="PROSITE" id="PS50001">
    <property type="entry name" value="SH2"/>
    <property type="match status" value="1"/>
</dbReference>
<dbReference type="GO" id="GO:0050776">
    <property type="term" value="P:regulation of immune response"/>
    <property type="evidence" value="ECO:0007669"/>
    <property type="project" value="TreeGrafter"/>
</dbReference>
<dbReference type="HOGENOM" id="CLU_1532064_0_0_1"/>
<reference evidence="6" key="3">
    <citation type="submission" date="2025-05" db="UniProtKB">
        <authorList>
            <consortium name="Ensembl"/>
        </authorList>
    </citation>
    <scope>IDENTIFICATION</scope>
    <source>
        <strain evidence="6">JP 163 A</strain>
    </source>
</reference>
<keyword evidence="7" id="KW-1185">Reference proteome</keyword>
<dbReference type="Proteomes" id="UP000002852">
    <property type="component" value="Unassembled WGS sequence"/>
</dbReference>
<dbReference type="PANTHER" id="PTHR46051:SF3">
    <property type="entry name" value="PHOSPHATIDYLINOSITOL 3,4,5-TRISPHOSPHATE 5-PHOSPHATASE 1"/>
    <property type="match status" value="1"/>
</dbReference>
<accession>M4A728</accession>
<reference evidence="7" key="2">
    <citation type="journal article" date="2013" name="Nat. Genet.">
        <title>The genome of the platyfish, Xiphophorus maculatus, provides insights into evolutionary adaptation and several complex traits.</title>
        <authorList>
            <person name="Schartl M."/>
            <person name="Walter R.B."/>
            <person name="Shen Y."/>
            <person name="Garcia T."/>
            <person name="Catchen J."/>
            <person name="Amores A."/>
            <person name="Braasch I."/>
            <person name="Chalopin D."/>
            <person name="Volff J.N."/>
            <person name="Lesch K.P."/>
            <person name="Bisazza A."/>
            <person name="Minx P."/>
            <person name="Hillier L."/>
            <person name="Wilson R.K."/>
            <person name="Fuerstenberg S."/>
            <person name="Boore J."/>
            <person name="Searle S."/>
            <person name="Postlethwait J.H."/>
            <person name="Warren W.C."/>
        </authorList>
    </citation>
    <scope>NUCLEOTIDE SEQUENCE [LARGE SCALE GENOMIC DNA]</scope>
    <source>
        <strain evidence="7">JP 163 A</strain>
    </source>
</reference>
<keyword evidence="2 3" id="KW-0727">SH2 domain</keyword>
<dbReference type="Ensembl" id="ENSXMAT00000010286.2">
    <property type="protein sequence ID" value="ENSXMAP00000010272.1"/>
    <property type="gene ID" value="ENSXMAG00000010256.2"/>
</dbReference>
<dbReference type="GO" id="GO:0009968">
    <property type="term" value="P:negative regulation of signal transduction"/>
    <property type="evidence" value="ECO:0007669"/>
    <property type="project" value="TreeGrafter"/>
</dbReference>
<evidence type="ECO:0000256" key="3">
    <source>
        <dbReference type="PROSITE-ProRule" id="PRU00191"/>
    </source>
</evidence>
<evidence type="ECO:0000259" key="5">
    <source>
        <dbReference type="PROSITE" id="PS50001"/>
    </source>
</evidence>
<evidence type="ECO:0000313" key="7">
    <source>
        <dbReference type="Proteomes" id="UP000002852"/>
    </source>
</evidence>
<dbReference type="SMART" id="SM00252">
    <property type="entry name" value="SH2"/>
    <property type="match status" value="1"/>
</dbReference>
<dbReference type="eggNOG" id="KOG0565">
    <property type="taxonomic scope" value="Eukaryota"/>
</dbReference>
<dbReference type="STRING" id="8083.ENSXMAP00000024725"/>
<dbReference type="GO" id="GO:0045659">
    <property type="term" value="P:negative regulation of neutrophil differentiation"/>
    <property type="evidence" value="ECO:0007669"/>
    <property type="project" value="TreeGrafter"/>
</dbReference>
<dbReference type="PANTHER" id="PTHR46051">
    <property type="entry name" value="SH2 DOMAIN-CONTAINING PROTEIN"/>
    <property type="match status" value="1"/>
</dbReference>
<name>M4A728_XIPMA</name>
<feature type="region of interest" description="Disordered" evidence="4">
    <location>
        <begin position="104"/>
        <end position="206"/>
    </location>
</feature>
<reference evidence="7" key="1">
    <citation type="submission" date="2012-01" db="EMBL/GenBank/DDBJ databases">
        <authorList>
            <person name="Walter R."/>
            <person name="Schartl M."/>
            <person name="Warren W."/>
        </authorList>
    </citation>
    <scope>NUCLEOTIDE SEQUENCE [LARGE SCALE GENOMIC DNA]</scope>
    <source>
        <strain evidence="7">JP 163 A</strain>
    </source>
</reference>
<feature type="compositionally biased region" description="Low complexity" evidence="4">
    <location>
        <begin position="129"/>
        <end position="167"/>
    </location>
</feature>
<organism evidence="6 7">
    <name type="scientific">Xiphophorus maculatus</name>
    <name type="common">Southern platyfish</name>
    <name type="synonym">Platypoecilus maculatus</name>
    <dbReference type="NCBI Taxonomy" id="8083"/>
    <lineage>
        <taxon>Eukaryota</taxon>
        <taxon>Metazoa</taxon>
        <taxon>Chordata</taxon>
        <taxon>Craniata</taxon>
        <taxon>Vertebrata</taxon>
        <taxon>Euteleostomi</taxon>
        <taxon>Actinopterygii</taxon>
        <taxon>Neopterygii</taxon>
        <taxon>Teleostei</taxon>
        <taxon>Neoteleostei</taxon>
        <taxon>Acanthomorphata</taxon>
        <taxon>Ovalentaria</taxon>
        <taxon>Atherinomorphae</taxon>
        <taxon>Cyprinodontiformes</taxon>
        <taxon>Poeciliidae</taxon>
        <taxon>Poeciliinae</taxon>
        <taxon>Xiphophorus</taxon>
    </lineage>
</organism>
<sequence length="206" mass="21961">MAAALPECYHGGITKKECEEVLGKKNKDGAYLIRESETIQGALCLCVYKQKVVYTYRILQAHNGNYTLLTAGGLQETYFKTLADLIRNYKRKNQGLAIHLRHSVKKKTPMLIQPPRRPETQPEAPATPPARRSAGGPAAASARGSAAASARGSAAASARGSAAASARGWGGASGGHSLQRGAAPLPEEENDYENDPNSDYVEVIPD</sequence>
<dbReference type="Pfam" id="PF00017">
    <property type="entry name" value="SH2"/>
    <property type="match status" value="1"/>
</dbReference>
<feature type="domain" description="SH2" evidence="5">
    <location>
        <begin position="8"/>
        <end position="104"/>
    </location>
</feature>
<dbReference type="Gene3D" id="3.30.505.10">
    <property type="entry name" value="SH2 domain"/>
    <property type="match status" value="1"/>
</dbReference>
<dbReference type="GO" id="GO:0045779">
    <property type="term" value="P:negative regulation of bone resorption"/>
    <property type="evidence" value="ECO:0007669"/>
    <property type="project" value="TreeGrafter"/>
</dbReference>
<dbReference type="InterPro" id="IPR036860">
    <property type="entry name" value="SH2_dom_sf"/>
</dbReference>
<feature type="compositionally biased region" description="Acidic residues" evidence="4">
    <location>
        <begin position="186"/>
        <end position="196"/>
    </location>
</feature>
<dbReference type="GO" id="GO:0005829">
    <property type="term" value="C:cytosol"/>
    <property type="evidence" value="ECO:0007669"/>
    <property type="project" value="TreeGrafter"/>
</dbReference>
<evidence type="ECO:0000256" key="2">
    <source>
        <dbReference type="ARBA" id="ARBA00022999"/>
    </source>
</evidence>
<evidence type="ECO:0000256" key="4">
    <source>
        <dbReference type="SAM" id="MobiDB-lite"/>
    </source>
</evidence>